<evidence type="ECO:0000256" key="1">
    <source>
        <dbReference type="ARBA" id="ARBA00004651"/>
    </source>
</evidence>
<dbReference type="GO" id="GO:0006457">
    <property type="term" value="P:protein folding"/>
    <property type="evidence" value="ECO:0007669"/>
    <property type="project" value="InterPro"/>
</dbReference>
<evidence type="ECO:0000256" key="5">
    <source>
        <dbReference type="ARBA" id="ARBA00023136"/>
    </source>
</evidence>
<name>A0A4R6N9J0_9BURK</name>
<evidence type="ECO:0000313" key="7">
    <source>
        <dbReference type="EMBL" id="TDP11897.1"/>
    </source>
</evidence>
<dbReference type="InterPro" id="IPR023380">
    <property type="entry name" value="DsbB-like_sf"/>
</dbReference>
<dbReference type="RefSeq" id="WP_133602663.1">
    <property type="nucleotide sequence ID" value="NZ_JAUFPJ010000002.1"/>
</dbReference>
<evidence type="ECO:0000256" key="4">
    <source>
        <dbReference type="ARBA" id="ARBA00022989"/>
    </source>
</evidence>
<feature type="transmembrane region" description="Helical" evidence="6">
    <location>
        <begin position="70"/>
        <end position="89"/>
    </location>
</feature>
<organism evidence="7 8">
    <name type="scientific">Roseateles asaccharophilus</name>
    <dbReference type="NCBI Taxonomy" id="582607"/>
    <lineage>
        <taxon>Bacteria</taxon>
        <taxon>Pseudomonadati</taxon>
        <taxon>Pseudomonadota</taxon>
        <taxon>Betaproteobacteria</taxon>
        <taxon>Burkholderiales</taxon>
        <taxon>Sphaerotilaceae</taxon>
        <taxon>Roseateles</taxon>
    </lineage>
</organism>
<keyword evidence="2" id="KW-1003">Cell membrane</keyword>
<dbReference type="PANTHER" id="PTHR36570">
    <property type="entry name" value="DISULFIDE BOND FORMATION PROTEIN B"/>
    <property type="match status" value="1"/>
</dbReference>
<keyword evidence="5 6" id="KW-0472">Membrane</keyword>
<feature type="transmembrane region" description="Helical" evidence="6">
    <location>
        <begin position="43"/>
        <end position="63"/>
    </location>
</feature>
<proteinExistence type="predicted"/>
<evidence type="ECO:0000256" key="2">
    <source>
        <dbReference type="ARBA" id="ARBA00022475"/>
    </source>
</evidence>
<dbReference type="GO" id="GO:0015035">
    <property type="term" value="F:protein-disulfide reductase activity"/>
    <property type="evidence" value="ECO:0007669"/>
    <property type="project" value="InterPro"/>
</dbReference>
<dbReference type="Gene3D" id="1.20.1550.10">
    <property type="entry name" value="DsbB-like"/>
    <property type="match status" value="1"/>
</dbReference>
<dbReference type="InterPro" id="IPR050183">
    <property type="entry name" value="DsbB"/>
</dbReference>
<keyword evidence="3 6" id="KW-0812">Transmembrane</keyword>
<evidence type="ECO:0000313" key="8">
    <source>
        <dbReference type="Proteomes" id="UP000295357"/>
    </source>
</evidence>
<dbReference type="InterPro" id="IPR003752">
    <property type="entry name" value="DiS_bond_form_DsbB/BdbC"/>
</dbReference>
<comment type="caution">
    <text evidence="7">The sequence shown here is derived from an EMBL/GenBank/DDBJ whole genome shotgun (WGS) entry which is preliminary data.</text>
</comment>
<comment type="subcellular location">
    <subcellularLocation>
        <location evidence="1">Cell membrane</location>
        <topology evidence="1">Multi-pass membrane protein</topology>
    </subcellularLocation>
</comment>
<sequence length="167" mass="18271">MYARPSKLPARLLAGIALAAFGGVGIALVAQHQFQVNPCAWCVMQRGIFLLIGAVAALGWLLQRWRPARLLSFVLIIALAGAGLAAAYYQHDVASKMASCAMTLADRMVTWLNLEELWPPVFMITANCAEAAAYRLLGLPYELWSAALFLLLGLASLWGLLSRDRRR</sequence>
<reference evidence="7 8" key="1">
    <citation type="submission" date="2019-03" db="EMBL/GenBank/DDBJ databases">
        <title>Genomic Encyclopedia of Type Strains, Phase IV (KMG-IV): sequencing the most valuable type-strain genomes for metagenomic binning, comparative biology and taxonomic classification.</title>
        <authorList>
            <person name="Goeker M."/>
        </authorList>
    </citation>
    <scope>NUCLEOTIDE SEQUENCE [LARGE SCALE GENOMIC DNA]</scope>
    <source>
        <strain evidence="7 8">DSM 25082</strain>
    </source>
</reference>
<feature type="transmembrane region" description="Helical" evidence="6">
    <location>
        <begin position="143"/>
        <end position="161"/>
    </location>
</feature>
<dbReference type="PANTHER" id="PTHR36570:SF3">
    <property type="entry name" value="DISULFIDE BOND FORMATION PROTEIN B"/>
    <property type="match status" value="1"/>
</dbReference>
<dbReference type="Pfam" id="PF02600">
    <property type="entry name" value="DsbB"/>
    <property type="match status" value="1"/>
</dbReference>
<dbReference type="AlphaFoldDB" id="A0A4R6N9J0"/>
<evidence type="ECO:0000256" key="6">
    <source>
        <dbReference type="SAM" id="Phobius"/>
    </source>
</evidence>
<dbReference type="GO" id="GO:0005886">
    <property type="term" value="C:plasma membrane"/>
    <property type="evidence" value="ECO:0007669"/>
    <property type="project" value="UniProtKB-SubCell"/>
</dbReference>
<protein>
    <submittedName>
        <fullName evidence="7">Thiol:disulfide interchange protein DsbB</fullName>
    </submittedName>
</protein>
<keyword evidence="4 6" id="KW-1133">Transmembrane helix</keyword>
<dbReference type="SUPFAM" id="SSF158442">
    <property type="entry name" value="DsbB-like"/>
    <property type="match status" value="1"/>
</dbReference>
<dbReference type="Proteomes" id="UP000295357">
    <property type="component" value="Unassembled WGS sequence"/>
</dbReference>
<gene>
    <name evidence="7" type="ORF">DFR39_102281</name>
</gene>
<dbReference type="OrthoDB" id="3711263at2"/>
<keyword evidence="8" id="KW-1185">Reference proteome</keyword>
<dbReference type="EMBL" id="SNXE01000002">
    <property type="protein sequence ID" value="TDP11897.1"/>
    <property type="molecule type" value="Genomic_DNA"/>
</dbReference>
<accession>A0A4R6N9J0</accession>
<evidence type="ECO:0000256" key="3">
    <source>
        <dbReference type="ARBA" id="ARBA00022692"/>
    </source>
</evidence>
<feature type="transmembrane region" description="Helical" evidence="6">
    <location>
        <begin position="12"/>
        <end position="31"/>
    </location>
</feature>